<dbReference type="SMART" id="SM01391">
    <property type="entry name" value="Filament"/>
    <property type="match status" value="1"/>
</dbReference>
<keyword evidence="1" id="KW-0416">Keratin</keyword>
<dbReference type="InterPro" id="IPR032444">
    <property type="entry name" value="Keratin_2_head"/>
</dbReference>
<keyword evidence="10" id="KW-1185">Reference proteome</keyword>
<proteinExistence type="inferred from homology"/>
<dbReference type="PROSITE" id="PS00226">
    <property type="entry name" value="IF_ROD_1"/>
    <property type="match status" value="1"/>
</dbReference>
<feature type="coiled-coil region" evidence="6">
    <location>
        <begin position="133"/>
        <end position="265"/>
    </location>
</feature>
<keyword evidence="3 6" id="KW-0175">Coiled coil</keyword>
<dbReference type="FunFam" id="1.20.5.170:FF:000004">
    <property type="entry name" value="Keratin, type II cytoskeletal 5"/>
    <property type="match status" value="1"/>
</dbReference>
<dbReference type="InterPro" id="IPR018039">
    <property type="entry name" value="IF_conserved"/>
</dbReference>
<dbReference type="InterPro" id="IPR003054">
    <property type="entry name" value="Keratin_II"/>
</dbReference>
<evidence type="ECO:0000313" key="10">
    <source>
        <dbReference type="Proteomes" id="UP000265120"/>
    </source>
</evidence>
<feature type="region of interest" description="Disordered" evidence="7">
    <location>
        <begin position="1"/>
        <end position="29"/>
    </location>
</feature>
<dbReference type="GO" id="GO:0031424">
    <property type="term" value="P:keratinization"/>
    <property type="evidence" value="ECO:0007669"/>
    <property type="project" value="TreeGrafter"/>
</dbReference>
<dbReference type="PANTHER" id="PTHR45616">
    <property type="entry name" value="GATA-TYPE DOMAIN-CONTAINING PROTEIN"/>
    <property type="match status" value="1"/>
</dbReference>
<feature type="compositionally biased region" description="Basic and acidic residues" evidence="7">
    <location>
        <begin position="514"/>
        <end position="533"/>
    </location>
</feature>
<dbReference type="GO" id="GO:0030280">
    <property type="term" value="F:structural constituent of skin epidermis"/>
    <property type="evidence" value="ECO:0007669"/>
    <property type="project" value="TreeGrafter"/>
</dbReference>
<dbReference type="PRINTS" id="PR01276">
    <property type="entry name" value="TYPE2KERATIN"/>
</dbReference>
<protein>
    <submittedName>
        <fullName evidence="9">Keratin, type II cytoskeletal 8-like</fullName>
    </submittedName>
</protein>
<evidence type="ECO:0000256" key="5">
    <source>
        <dbReference type="RuleBase" id="RU000685"/>
    </source>
</evidence>
<evidence type="ECO:0000256" key="1">
    <source>
        <dbReference type="ARBA" id="ARBA00022744"/>
    </source>
</evidence>
<evidence type="ECO:0000259" key="8">
    <source>
        <dbReference type="PROSITE" id="PS51842"/>
    </source>
</evidence>
<dbReference type="Ensembl" id="ENSCSET00000007588.1">
    <property type="protein sequence ID" value="ENSCSEP00000007509.1"/>
    <property type="gene ID" value="ENSCSEG00000004850.1"/>
</dbReference>
<dbReference type="Gene3D" id="1.20.5.170">
    <property type="match status" value="1"/>
</dbReference>
<dbReference type="OrthoDB" id="2441647at2759"/>
<evidence type="ECO:0000256" key="4">
    <source>
        <dbReference type="ARBA" id="ARBA00061646"/>
    </source>
</evidence>
<evidence type="ECO:0000256" key="2">
    <source>
        <dbReference type="ARBA" id="ARBA00022754"/>
    </source>
</evidence>
<reference evidence="9 10" key="1">
    <citation type="journal article" date="2014" name="Nat. Genet.">
        <title>Whole-genome sequence of a flatfish provides insights into ZW sex chromosome evolution and adaptation to a benthic lifestyle.</title>
        <authorList>
            <person name="Chen S."/>
            <person name="Zhang G."/>
            <person name="Shao C."/>
            <person name="Huang Q."/>
            <person name="Liu G."/>
            <person name="Zhang P."/>
            <person name="Song W."/>
            <person name="An N."/>
            <person name="Chalopin D."/>
            <person name="Volff J.N."/>
            <person name="Hong Y."/>
            <person name="Li Q."/>
            <person name="Sha Z."/>
            <person name="Zhou H."/>
            <person name="Xie M."/>
            <person name="Yu Q."/>
            <person name="Liu Y."/>
            <person name="Xiang H."/>
            <person name="Wang N."/>
            <person name="Wu K."/>
            <person name="Yang C."/>
            <person name="Zhou Q."/>
            <person name="Liao X."/>
            <person name="Yang L."/>
            <person name="Hu Q."/>
            <person name="Zhang J."/>
            <person name="Meng L."/>
            <person name="Jin L."/>
            <person name="Tian Y."/>
            <person name="Lian J."/>
            <person name="Yang J."/>
            <person name="Miao G."/>
            <person name="Liu S."/>
            <person name="Liang Z."/>
            <person name="Yan F."/>
            <person name="Li Y."/>
            <person name="Sun B."/>
            <person name="Zhang H."/>
            <person name="Zhang J."/>
            <person name="Zhu Y."/>
            <person name="Du M."/>
            <person name="Zhao Y."/>
            <person name="Schartl M."/>
            <person name="Tang Q."/>
            <person name="Wang J."/>
        </authorList>
    </citation>
    <scope>NUCLEOTIDE SEQUENCE</scope>
</reference>
<dbReference type="GeneTree" id="ENSGT00940000161090"/>
<dbReference type="AlphaFoldDB" id="A0A3P8V096"/>
<dbReference type="InParanoid" id="A0A3P8V096"/>
<dbReference type="KEGG" id="csem:103386113"/>
<comment type="similarity">
    <text evidence="4 5">Belongs to the intermediate filament family.</text>
</comment>
<feature type="region of interest" description="Disordered" evidence="7">
    <location>
        <begin position="514"/>
        <end position="567"/>
    </location>
</feature>
<dbReference type="FunFam" id="1.20.5.1160:FF:000001">
    <property type="entry name" value="Keratin type II"/>
    <property type="match status" value="1"/>
</dbReference>
<dbReference type="FunFam" id="1.20.5.500:FF:000001">
    <property type="entry name" value="Type II keratin 23"/>
    <property type="match status" value="1"/>
</dbReference>
<feature type="compositionally biased region" description="Basic and acidic residues" evidence="7">
    <location>
        <begin position="542"/>
        <end position="567"/>
    </location>
</feature>
<keyword evidence="2 5" id="KW-0403">Intermediate filament</keyword>
<feature type="compositionally biased region" description="Low complexity" evidence="7">
    <location>
        <begin position="7"/>
        <end position="29"/>
    </location>
</feature>
<dbReference type="Pfam" id="PF16208">
    <property type="entry name" value="Keratin_2_head"/>
    <property type="match status" value="1"/>
</dbReference>
<feature type="domain" description="IF rod" evidence="8">
    <location>
        <begin position="129"/>
        <end position="440"/>
    </location>
</feature>
<dbReference type="RefSeq" id="XP_008318459.1">
    <property type="nucleotide sequence ID" value="XM_008320237.3"/>
</dbReference>
<dbReference type="GO" id="GO:0045109">
    <property type="term" value="P:intermediate filament organization"/>
    <property type="evidence" value="ECO:0007669"/>
    <property type="project" value="TreeGrafter"/>
</dbReference>
<evidence type="ECO:0000313" key="9">
    <source>
        <dbReference type="Ensembl" id="ENSCSEP00000007509.1"/>
    </source>
</evidence>
<dbReference type="STRING" id="244447.ENSCSEP00000007509"/>
<sequence length="567" mass="63104">MSVRAVKTTTYSTKSSSRGPTQGFSSRSFSGYGGGRQNYAVRSSYGGVGSSGAAMGVGGYKVGGGFVAGGAVQRGGGVEFGYVGFGGGMGGCMVNETVAPITAVTVNKSLLAPLNLEIDPTIQSIRTEEKEQIKTLNNRFASFIDKVRFLEQQNKMLETKWKLLQEQTTSRSNVDAMFEAYINNLRRQLDNLGHEKVKLESELLHTTGQVEDFKNRYEEEIHRRNECENNFVLLKKDTDAAYLIKVELEAKLDGLSDEIDFLRQIFEAEICELQAQIKDTSVVVEMDNSRNLDMDAIVAEVRAQYEDIANKSRAEAESWYQNKYIEMQQSAGRYGDDLKSTKAEISEMNRMILRLQSEIDHIKAQRSNLENQIAEAEERGELAVKDAKMRVRDLEEALQRAKQDMALQVRQYQELMNVKLALDIEIATYRKLLEGEEDWLATGIKTNVTKQTSVNYSAFALESSRTPSYVTGCFGGVKVGGGSFAIGDVGVSVEAPSVKSSTVTKTETVVIKTEEKKTEEQEEMKEGEVEKEQQAVVEEVAVEEKQEKEQEQEQVKAEAEVEPAAKE</sequence>
<dbReference type="Pfam" id="PF00038">
    <property type="entry name" value="Filament"/>
    <property type="match status" value="1"/>
</dbReference>
<dbReference type="GO" id="GO:0005615">
    <property type="term" value="C:extracellular space"/>
    <property type="evidence" value="ECO:0007669"/>
    <property type="project" value="TreeGrafter"/>
</dbReference>
<reference evidence="9" key="3">
    <citation type="submission" date="2025-09" db="UniProtKB">
        <authorList>
            <consortium name="Ensembl"/>
        </authorList>
    </citation>
    <scope>IDENTIFICATION</scope>
</reference>
<dbReference type="OMA" id="YKETAHH"/>
<dbReference type="Gene3D" id="1.20.5.500">
    <property type="entry name" value="Single helix bin"/>
    <property type="match status" value="1"/>
</dbReference>
<accession>A0A3P8V096</accession>
<organism evidence="9 10">
    <name type="scientific">Cynoglossus semilaevis</name>
    <name type="common">Tongue sole</name>
    <dbReference type="NCBI Taxonomy" id="244447"/>
    <lineage>
        <taxon>Eukaryota</taxon>
        <taxon>Metazoa</taxon>
        <taxon>Chordata</taxon>
        <taxon>Craniata</taxon>
        <taxon>Vertebrata</taxon>
        <taxon>Euteleostomi</taxon>
        <taxon>Actinopterygii</taxon>
        <taxon>Neopterygii</taxon>
        <taxon>Teleostei</taxon>
        <taxon>Neoteleostei</taxon>
        <taxon>Acanthomorphata</taxon>
        <taxon>Carangaria</taxon>
        <taxon>Pleuronectiformes</taxon>
        <taxon>Pleuronectoidei</taxon>
        <taxon>Cynoglossidae</taxon>
        <taxon>Cynoglossinae</taxon>
        <taxon>Cynoglossus</taxon>
    </lineage>
</organism>
<dbReference type="Gene3D" id="1.20.5.1160">
    <property type="entry name" value="Vasodilator-stimulated phosphoprotein"/>
    <property type="match status" value="1"/>
</dbReference>
<reference evidence="9" key="2">
    <citation type="submission" date="2025-08" db="UniProtKB">
        <authorList>
            <consortium name="Ensembl"/>
        </authorList>
    </citation>
    <scope>IDENTIFICATION</scope>
</reference>
<dbReference type="GO" id="GO:0045095">
    <property type="term" value="C:keratin filament"/>
    <property type="evidence" value="ECO:0007669"/>
    <property type="project" value="InterPro"/>
</dbReference>
<dbReference type="PROSITE" id="PS51842">
    <property type="entry name" value="IF_ROD_2"/>
    <property type="match status" value="1"/>
</dbReference>
<evidence type="ECO:0000256" key="6">
    <source>
        <dbReference type="SAM" id="Coils"/>
    </source>
</evidence>
<dbReference type="SUPFAM" id="SSF64593">
    <property type="entry name" value="Intermediate filament protein, coiled coil region"/>
    <property type="match status" value="2"/>
</dbReference>
<dbReference type="GeneID" id="103386113"/>
<name>A0A3P8V096_CYNSE</name>
<evidence type="ECO:0000256" key="3">
    <source>
        <dbReference type="ARBA" id="ARBA00023054"/>
    </source>
</evidence>
<feature type="coiled-coil region" evidence="6">
    <location>
        <begin position="338"/>
        <end position="418"/>
    </location>
</feature>
<dbReference type="PANTHER" id="PTHR45616:SF21">
    <property type="entry name" value="KERATIN, TYPE II CYTOSKELETAL 7"/>
    <property type="match status" value="1"/>
</dbReference>
<dbReference type="InterPro" id="IPR039008">
    <property type="entry name" value="IF_rod_dom"/>
</dbReference>
<dbReference type="Proteomes" id="UP000265120">
    <property type="component" value="Chromosome 11"/>
</dbReference>
<evidence type="ECO:0000256" key="7">
    <source>
        <dbReference type="SAM" id="MobiDB-lite"/>
    </source>
</evidence>